<feature type="compositionally biased region" description="Polar residues" evidence="2">
    <location>
        <begin position="285"/>
        <end position="298"/>
    </location>
</feature>
<feature type="compositionally biased region" description="Low complexity" evidence="2">
    <location>
        <begin position="224"/>
        <end position="233"/>
    </location>
</feature>
<organism evidence="6">
    <name type="scientific">Diabrotica virgifera virgifera</name>
    <name type="common">western corn rootworm</name>
    <dbReference type="NCBI Taxonomy" id="50390"/>
    <lineage>
        <taxon>Eukaryota</taxon>
        <taxon>Metazoa</taxon>
        <taxon>Ecdysozoa</taxon>
        <taxon>Arthropoda</taxon>
        <taxon>Hexapoda</taxon>
        <taxon>Insecta</taxon>
        <taxon>Pterygota</taxon>
        <taxon>Neoptera</taxon>
        <taxon>Endopterygota</taxon>
        <taxon>Coleoptera</taxon>
        <taxon>Polyphaga</taxon>
        <taxon>Cucujiformia</taxon>
        <taxon>Chrysomeloidea</taxon>
        <taxon>Chrysomelidae</taxon>
        <taxon>Galerucinae</taxon>
        <taxon>Diabroticina</taxon>
        <taxon>Diabroticites</taxon>
        <taxon>Diabrotica</taxon>
    </lineage>
</organism>
<dbReference type="RefSeq" id="XP_028146880.1">
    <property type="nucleotide sequence ID" value="XM_028291079.1"/>
</dbReference>
<feature type="compositionally biased region" description="Low complexity" evidence="2">
    <location>
        <begin position="374"/>
        <end position="390"/>
    </location>
</feature>
<dbReference type="OrthoDB" id="4033880at2759"/>
<sequence length="1378" mass="158543">MENFFPSMWKVRELADKVTNVVMNYTEVEAKVREATNEEPWGPTGQIMQELAHSTFTYEHFPEVMSMLWKRMLQDNKQHWRRTYKSLLVLNYLIKNGSERVVTSAREHIYDLRSLENYTFIDDIGKDQGVNIRHKVKELIDFIQDDDRLREERKKAKKNKDKFIGMSSDTFGNKFGGRDTWDERPYTRESEDWDDTSNSTNRYRDKSYEEDYDVEKEDSDSESKNNSYNNSIKKYQDTELSQSPVHVDKRVNININTSLNNSPKKTIKQIKKVDLGAAANFGRDASQSPLPPTGSNLLNDDFDPRANEPPNDVKVSSEFGDFETAFGGSTDSPQKEDNFADFSSAFSKPPSQNASQYSAIPNLLGTTPDSTPALNNSNLLLGNSPPQNLLAGPPSNFGASTFAPVSNLPPTPAPMSTPQSNSDLLGDLDFGSLSMEPTPINVQSNNNYGLLANNTNDFMSADSEQKKTEGVFKKQLIASSQRPRKTKIEKELVHRLSSFVANSKENPRLATQDQVDGVLQEIEEIHKLLPGPLTVQRLLEVDADAFSESVEAPYVAFLEAFINYFDRNFPFRDGKLYEPIKTLLSVEDHRFFNLNFKIFARSLAIKEKEAVVKLLLVILDSEGFFDFIFRHSLILDLENFRKEENFDNWKNFVNLVISLPNRVSNTLEGRTPRFFVIKNYINYLLWTFLKNLEFISEMITREPQTEKNINFDNMSTFLSKVVIDFNENCTSDGIKLFIEVIAILTNKQSSKTHIYHRVVNNIFKNLNRSAVYILSKMLFLNIDPEKYLIKNILSKDLIKNETWKFVLCTKIPLLTHFQKEYKNLIVNLTVYISSSDHFLVVKLLLDLITVWADKSAVNRTSIEQQVFIAQFIVYLLNSIQNIGLSEHEMSKIKEKVFSGIPIHLESNVEVVRSCGMKIGEIALNFLTKESKTDPEAELKFDYDSLSEESKNIVNNLQSIWDTDIQRYFKTKNEFEKTVNDLLEQLSNKEDKEIEYIPPERRFRNKSKLEEPKNEITISKYKTDSRIKIIDSTDFQLDSDDDLEPYDLSNDVKVNKKNPPAYLRDLREGLLETEDGEAFTLSLQECEKLVSAQLPDDDASIGLEILEILISLEPKFYLENFDELVFQSSVTITTVYPSYYAEYLCKQVHAEVGTYSISRRVFMLNVLRQAARNLSEIKIQEEPPKKKSKMKQDVENAEEIIRKRLESKTRYFSKHKIIKKEQVNKFTEAAGYFFFPLLYGYTQNKMLSQDSQTDSDFVFLIYFIETLAVVMCASRNCPVAPRMAKEIFHFSWFLRFHKEVKVRMAVLSLIASAVMNVPQSILVRDFINELFEIRLWLSDLLGPNVAKGEPNSECRNLAACTIVLIEGVLKVDTDNEETV</sequence>
<dbReference type="GO" id="GO:0030276">
    <property type="term" value="F:clathrin binding"/>
    <property type="evidence" value="ECO:0007669"/>
    <property type="project" value="TreeGrafter"/>
</dbReference>
<dbReference type="GeneID" id="114340339"/>
<dbReference type="CDD" id="cd16989">
    <property type="entry name" value="ENTH_EpsinR"/>
    <property type="match status" value="1"/>
</dbReference>
<feature type="domain" description="ENTH" evidence="3">
    <location>
        <begin position="20"/>
        <end position="153"/>
    </location>
</feature>
<dbReference type="GO" id="GO:0005543">
    <property type="term" value="F:phospholipid binding"/>
    <property type="evidence" value="ECO:0007669"/>
    <property type="project" value="TreeGrafter"/>
</dbReference>
<keyword evidence="5" id="KW-1185">Reference proteome</keyword>
<dbReference type="PANTHER" id="PTHR12276">
    <property type="entry name" value="EPSIN/ENT-RELATED"/>
    <property type="match status" value="1"/>
</dbReference>
<feature type="compositionally biased region" description="Basic and acidic residues" evidence="2">
    <location>
        <begin position="176"/>
        <end position="190"/>
    </location>
</feature>
<name>A0A6P7GSU1_DIAVI</name>
<dbReference type="InterPro" id="IPR019337">
    <property type="entry name" value="Telomere_length_regulation_dom"/>
</dbReference>
<dbReference type="Pfam" id="PF01417">
    <property type="entry name" value="ENTH"/>
    <property type="match status" value="1"/>
</dbReference>
<reference evidence="6" key="1">
    <citation type="submission" date="2025-04" db="UniProtKB">
        <authorList>
            <consortium name="RefSeq"/>
        </authorList>
    </citation>
    <scope>IDENTIFICATION</scope>
    <source>
        <tissue evidence="6">Whole insect</tissue>
    </source>
</reference>
<feature type="region of interest" description="Disordered" evidence="2">
    <location>
        <begin position="401"/>
        <end position="420"/>
    </location>
</feature>
<dbReference type="GO" id="GO:0006897">
    <property type="term" value="P:endocytosis"/>
    <property type="evidence" value="ECO:0007669"/>
    <property type="project" value="TreeGrafter"/>
</dbReference>
<dbReference type="InterPro" id="IPR013809">
    <property type="entry name" value="ENTH"/>
</dbReference>
<feature type="region of interest" description="Disordered" evidence="2">
    <location>
        <begin position="282"/>
        <end position="396"/>
    </location>
</feature>
<evidence type="ECO:0000256" key="2">
    <source>
        <dbReference type="SAM" id="MobiDB-lite"/>
    </source>
</evidence>
<dbReference type="GO" id="GO:0030125">
    <property type="term" value="C:clathrin vesicle coat"/>
    <property type="evidence" value="ECO:0007669"/>
    <property type="project" value="TreeGrafter"/>
</dbReference>
<reference evidence="4" key="2">
    <citation type="submission" date="2025-05" db="UniProtKB">
        <authorList>
            <consortium name="EnsemblMetazoa"/>
        </authorList>
    </citation>
    <scope>IDENTIFICATION</scope>
</reference>
<gene>
    <name evidence="6" type="primary">LOC114340339</name>
</gene>
<dbReference type="Pfam" id="PF10193">
    <property type="entry name" value="Telomere_reg-2"/>
    <property type="match status" value="1"/>
</dbReference>
<dbReference type="Gene3D" id="1.25.40.90">
    <property type="match status" value="1"/>
</dbReference>
<dbReference type="SMART" id="SM00273">
    <property type="entry name" value="ENTH"/>
    <property type="match status" value="1"/>
</dbReference>
<keyword evidence="1" id="KW-0175">Coiled coil</keyword>
<dbReference type="KEGG" id="dvv:114340339"/>
<feature type="coiled-coil region" evidence="1">
    <location>
        <begin position="964"/>
        <end position="991"/>
    </location>
</feature>
<evidence type="ECO:0000313" key="5">
    <source>
        <dbReference type="Proteomes" id="UP001652700"/>
    </source>
</evidence>
<feature type="region of interest" description="Disordered" evidence="2">
    <location>
        <begin position="175"/>
        <end position="245"/>
    </location>
</feature>
<dbReference type="GO" id="GO:0005886">
    <property type="term" value="C:plasma membrane"/>
    <property type="evidence" value="ECO:0007669"/>
    <property type="project" value="TreeGrafter"/>
</dbReference>
<feature type="compositionally biased region" description="Acidic residues" evidence="2">
    <location>
        <begin position="210"/>
        <end position="220"/>
    </location>
</feature>
<dbReference type="FunFam" id="1.25.40.90:FF:000006">
    <property type="entry name" value="Clathrin interactor 1"/>
    <property type="match status" value="1"/>
</dbReference>
<accession>A0A6P7GSU1</accession>
<dbReference type="CTD" id="42632"/>
<dbReference type="EnsemblMetazoa" id="XM_028291079.2">
    <property type="protein sequence ID" value="XP_028146880.1"/>
    <property type="gene ID" value="LOC114340339"/>
</dbReference>
<dbReference type="FunCoup" id="A0A6P7GSU1">
    <property type="interactions" value="478"/>
</dbReference>
<feature type="compositionally biased region" description="Polar residues" evidence="2">
    <location>
        <begin position="344"/>
        <end position="373"/>
    </location>
</feature>
<dbReference type="InParanoid" id="A0A6P7GSU1"/>
<evidence type="ECO:0000313" key="4">
    <source>
        <dbReference type="EnsemblMetazoa" id="XP_028146880.1"/>
    </source>
</evidence>
<dbReference type="PANTHER" id="PTHR12276:SF45">
    <property type="entry name" value="CLATHRIN INTERACTOR 1"/>
    <property type="match status" value="1"/>
</dbReference>
<proteinExistence type="predicted"/>
<dbReference type="InterPro" id="IPR008942">
    <property type="entry name" value="ENTH_VHS"/>
</dbReference>
<dbReference type="Proteomes" id="UP001652700">
    <property type="component" value="Unplaced"/>
</dbReference>
<protein>
    <submittedName>
        <fullName evidence="6">Uncharacterized protein LOC114340339 isoform X1</fullName>
    </submittedName>
</protein>
<evidence type="ECO:0000313" key="6">
    <source>
        <dbReference type="RefSeq" id="XP_028146880.1"/>
    </source>
</evidence>
<dbReference type="PROSITE" id="PS50942">
    <property type="entry name" value="ENTH"/>
    <property type="match status" value="1"/>
</dbReference>
<dbReference type="SUPFAM" id="SSF48464">
    <property type="entry name" value="ENTH/VHS domain"/>
    <property type="match status" value="1"/>
</dbReference>
<evidence type="ECO:0000256" key="1">
    <source>
        <dbReference type="SAM" id="Coils"/>
    </source>
</evidence>
<dbReference type="Gene3D" id="1.25.40.720">
    <property type="entry name" value="Telomere length regulation protein 2, C-terminal domain"/>
    <property type="match status" value="2"/>
</dbReference>
<dbReference type="GO" id="GO:0005768">
    <property type="term" value="C:endosome"/>
    <property type="evidence" value="ECO:0007669"/>
    <property type="project" value="TreeGrafter"/>
</dbReference>
<evidence type="ECO:0000259" key="3">
    <source>
        <dbReference type="PROSITE" id="PS50942"/>
    </source>
</evidence>
<dbReference type="InterPro" id="IPR038528">
    <property type="entry name" value="TEL2_C_sf"/>
</dbReference>